<evidence type="ECO:0000313" key="2">
    <source>
        <dbReference type="Proteomes" id="UP000529783"/>
    </source>
</evidence>
<gene>
    <name evidence="1" type="ORF">BJY14_004533</name>
</gene>
<dbReference type="AlphaFoldDB" id="A0A7Y9JH07"/>
<keyword evidence="2" id="KW-1185">Reference proteome</keyword>
<dbReference type="EMBL" id="JACCBA010000001">
    <property type="protein sequence ID" value="NYD48550.1"/>
    <property type="molecule type" value="Genomic_DNA"/>
</dbReference>
<organism evidence="1 2">
    <name type="scientific">Actinomadura luteofluorescens</name>
    <dbReference type="NCBI Taxonomy" id="46163"/>
    <lineage>
        <taxon>Bacteria</taxon>
        <taxon>Bacillati</taxon>
        <taxon>Actinomycetota</taxon>
        <taxon>Actinomycetes</taxon>
        <taxon>Streptosporangiales</taxon>
        <taxon>Thermomonosporaceae</taxon>
        <taxon>Actinomadura</taxon>
    </lineage>
</organism>
<proteinExistence type="predicted"/>
<dbReference type="RefSeq" id="WP_179845442.1">
    <property type="nucleotide sequence ID" value="NZ_JACCBA010000001.1"/>
</dbReference>
<accession>A0A7Y9JH07</accession>
<dbReference type="Proteomes" id="UP000529783">
    <property type="component" value="Unassembled WGS sequence"/>
</dbReference>
<comment type="caution">
    <text evidence="1">The sequence shown here is derived from an EMBL/GenBank/DDBJ whole genome shotgun (WGS) entry which is preliminary data.</text>
</comment>
<sequence length="241" mass="26723">MREIEELYAAFAHVPRPAAPSGCPCCVDPEEGQALLRRRPRDLGVEELSRYAAKVLNTWGGPEDLRYFAPRLLELAAHDAFIWPDPEIVFGKFAQAGWRTWGQRDALAAFFDAFWTRTLERFPNRPSVDTSLCALAAAEADIPRYLDEWGRLASEAPIRHLHEFAVHGLTWTRGTPRLSNAFWDASAPSYRRVVDWLTGGPAAEAVAAAFARTDDEAVLHLLAETDSALLDPGAALGVTWP</sequence>
<name>A0A7Y9JH07_9ACTN</name>
<protein>
    <submittedName>
        <fullName evidence="1">Uncharacterized protein</fullName>
    </submittedName>
</protein>
<reference evidence="1 2" key="1">
    <citation type="submission" date="2020-07" db="EMBL/GenBank/DDBJ databases">
        <title>Sequencing the genomes of 1000 actinobacteria strains.</title>
        <authorList>
            <person name="Klenk H.-P."/>
        </authorList>
    </citation>
    <scope>NUCLEOTIDE SEQUENCE [LARGE SCALE GENOMIC DNA]</scope>
    <source>
        <strain evidence="1 2">DSM 40398</strain>
    </source>
</reference>
<evidence type="ECO:0000313" key="1">
    <source>
        <dbReference type="EMBL" id="NYD48550.1"/>
    </source>
</evidence>